<dbReference type="Proteomes" id="UP001148018">
    <property type="component" value="Unassembled WGS sequence"/>
</dbReference>
<protein>
    <submittedName>
        <fullName evidence="1">Uncharacterized protein</fullName>
    </submittedName>
</protein>
<gene>
    <name evidence="1" type="ORF">NHX12_024123</name>
</gene>
<sequence length="159" mass="17432">MSIYAKTRKRKLVEMLSEHGICISYDRVLEISAQLGDATVSKYVEDGVVCPPVLRKGLSTTSTMDNIDHNPTATTANSSFHGTSVCFPAPGKGDKGEERGQLKFSQSDIKCLQDTLSRYERASAARVNWAKSSALLLGRWREQVVPSLPGGLQWETEGL</sequence>
<reference evidence="1" key="1">
    <citation type="submission" date="2022-07" db="EMBL/GenBank/DDBJ databases">
        <title>Chromosome-level genome of Muraenolepis orangiensis.</title>
        <authorList>
            <person name="Kim J."/>
        </authorList>
    </citation>
    <scope>NUCLEOTIDE SEQUENCE</scope>
    <source>
        <strain evidence="1">KU_S4_2022</strain>
        <tissue evidence="1">Muscle</tissue>
    </source>
</reference>
<evidence type="ECO:0000313" key="1">
    <source>
        <dbReference type="EMBL" id="KAJ3609603.1"/>
    </source>
</evidence>
<organism evidence="1 2">
    <name type="scientific">Muraenolepis orangiensis</name>
    <name type="common">Patagonian moray cod</name>
    <dbReference type="NCBI Taxonomy" id="630683"/>
    <lineage>
        <taxon>Eukaryota</taxon>
        <taxon>Metazoa</taxon>
        <taxon>Chordata</taxon>
        <taxon>Craniata</taxon>
        <taxon>Vertebrata</taxon>
        <taxon>Euteleostomi</taxon>
        <taxon>Actinopterygii</taxon>
        <taxon>Neopterygii</taxon>
        <taxon>Teleostei</taxon>
        <taxon>Neoteleostei</taxon>
        <taxon>Acanthomorphata</taxon>
        <taxon>Zeiogadaria</taxon>
        <taxon>Gadariae</taxon>
        <taxon>Gadiformes</taxon>
        <taxon>Muraenolepidoidei</taxon>
        <taxon>Muraenolepididae</taxon>
        <taxon>Muraenolepis</taxon>
    </lineage>
</organism>
<keyword evidence="2" id="KW-1185">Reference proteome</keyword>
<dbReference type="OrthoDB" id="8929632at2759"/>
<dbReference type="EMBL" id="JANIIK010000039">
    <property type="protein sequence ID" value="KAJ3609603.1"/>
    <property type="molecule type" value="Genomic_DNA"/>
</dbReference>
<name>A0A9Q0EQ73_9TELE</name>
<accession>A0A9Q0EQ73</accession>
<comment type="caution">
    <text evidence="1">The sequence shown here is derived from an EMBL/GenBank/DDBJ whole genome shotgun (WGS) entry which is preliminary data.</text>
</comment>
<dbReference type="PANTHER" id="PTHR47018:SF1">
    <property type="entry name" value="TESMIN_TSO1-LIKE CXC DOMAIN-CONTAINING PROTEIN"/>
    <property type="match status" value="1"/>
</dbReference>
<dbReference type="AlphaFoldDB" id="A0A9Q0EQ73"/>
<dbReference type="PANTHER" id="PTHR47018">
    <property type="entry name" value="CXC DOMAIN-CONTAINING PROTEIN-RELATED"/>
    <property type="match status" value="1"/>
</dbReference>
<evidence type="ECO:0000313" key="2">
    <source>
        <dbReference type="Proteomes" id="UP001148018"/>
    </source>
</evidence>
<proteinExistence type="predicted"/>